<evidence type="ECO:0000256" key="1">
    <source>
        <dbReference type="SAM" id="MobiDB-lite"/>
    </source>
</evidence>
<sequence length="61" mass="6849">MADNYGDDLRESLRQFKEHLSLSSDALEPRSPPVQTTSAVSAEQLRQKEGIPYFVSIPDRA</sequence>
<organism evidence="2">
    <name type="scientific">freshwater metagenome</name>
    <dbReference type="NCBI Taxonomy" id="449393"/>
    <lineage>
        <taxon>unclassified sequences</taxon>
        <taxon>metagenomes</taxon>
        <taxon>ecological metagenomes</taxon>
    </lineage>
</organism>
<evidence type="ECO:0000313" key="2">
    <source>
        <dbReference type="EMBL" id="CAB4588691.1"/>
    </source>
</evidence>
<accession>A0A6J6FIG5</accession>
<gene>
    <name evidence="2" type="ORF">UFOPK1788_00400</name>
</gene>
<name>A0A6J6FIG5_9ZZZZ</name>
<dbReference type="EMBL" id="CAEZUE010000035">
    <property type="protein sequence ID" value="CAB4588691.1"/>
    <property type="molecule type" value="Genomic_DNA"/>
</dbReference>
<dbReference type="AlphaFoldDB" id="A0A6J6FIG5"/>
<reference evidence="2" key="1">
    <citation type="submission" date="2020-05" db="EMBL/GenBank/DDBJ databases">
        <authorList>
            <person name="Chiriac C."/>
            <person name="Salcher M."/>
            <person name="Ghai R."/>
            <person name="Kavagutti S V."/>
        </authorList>
    </citation>
    <scope>NUCLEOTIDE SEQUENCE</scope>
</reference>
<proteinExistence type="predicted"/>
<protein>
    <submittedName>
        <fullName evidence="2">Unannotated protein</fullName>
    </submittedName>
</protein>
<feature type="region of interest" description="Disordered" evidence="1">
    <location>
        <begin position="20"/>
        <end position="43"/>
    </location>
</feature>